<feature type="compositionally biased region" description="Low complexity" evidence="1">
    <location>
        <begin position="538"/>
        <end position="588"/>
    </location>
</feature>
<dbReference type="Proteomes" id="UP000179230">
    <property type="component" value="Unassembled WGS sequence"/>
</dbReference>
<name>A0A1F6FPZ3_9BACT</name>
<evidence type="ECO:0000313" key="3">
    <source>
        <dbReference type="Proteomes" id="UP000179230"/>
    </source>
</evidence>
<comment type="caution">
    <text evidence="2">The sequence shown here is derived from an EMBL/GenBank/DDBJ whole genome shotgun (WGS) entry which is preliminary data.</text>
</comment>
<sequence>MGNDQVDYGSVTDYSMHFNMGTNAGRGFTWGSSKTAVAASLAALTGDFATAGTVTVNGAGNNYFAGNVGIGTTSPAAKLHVYGGDSFFTNNTNTRLVIGDTTVANDYGELSWNTSGNYLGLDADGTQYLVLQEDGGNVGIGTTTPYEKLEVAGAISASGTLNANASQGPVTTMYYKTAGDYGGIQAADFGSAYKNLILQEYGSYVGIGTTTPDHALTVYDSKVLGYAARITNGYTGVYADGLLISLGIANASRAAGNYFIGFSTLDGTVAGKIQGGASAVAYTTTAADLAEYFSVSRARQMPKPGEIVALDPTNEEGVMLAEGGSIPFGIVATNPGFLGNGPICREKDNNCDGDYAKDNAIISLAGQVPVKINLEGGAIAIGDKITLSSVTGVGKKATATGETVVGIALATFDKYTSGNTVLVFVGNDTNITLSDQIRAGLFTIDLSGTTTAFATLLADQTDTVWSRLTRLAEGFVNGVLTLTGLKTEKVETDQLCIGATCVTEDQLKALLQASGTATTPMGQTVNTVDMGGNGSGSGSDNTVTTSTTVTATTTDNPVTDSGASSTTSATTTTDTYIGSDVASSSTDTIDTDPVVIDEVAPIIEPTPIIETIPTEPEAPSVLEPTSATS</sequence>
<protein>
    <submittedName>
        <fullName evidence="2">Uncharacterized protein</fullName>
    </submittedName>
</protein>
<dbReference type="AlphaFoldDB" id="A0A1F6FPZ3"/>
<dbReference type="EMBL" id="MFMT01000036">
    <property type="protein sequence ID" value="OGG87913.1"/>
    <property type="molecule type" value="Genomic_DNA"/>
</dbReference>
<accession>A0A1F6FPZ3</accession>
<organism evidence="2 3">
    <name type="scientific">Candidatus Kaiserbacteria bacterium RIFOXYD1_FULL_42_15</name>
    <dbReference type="NCBI Taxonomy" id="1798532"/>
    <lineage>
        <taxon>Bacteria</taxon>
        <taxon>Candidatus Kaiseribacteriota</taxon>
    </lineage>
</organism>
<reference evidence="2 3" key="1">
    <citation type="journal article" date="2016" name="Nat. Commun.">
        <title>Thousands of microbial genomes shed light on interconnected biogeochemical processes in an aquifer system.</title>
        <authorList>
            <person name="Anantharaman K."/>
            <person name="Brown C.T."/>
            <person name="Hug L.A."/>
            <person name="Sharon I."/>
            <person name="Castelle C.J."/>
            <person name="Probst A.J."/>
            <person name="Thomas B.C."/>
            <person name="Singh A."/>
            <person name="Wilkins M.J."/>
            <person name="Karaoz U."/>
            <person name="Brodie E.L."/>
            <person name="Williams K.H."/>
            <person name="Hubbard S.S."/>
            <person name="Banfield J.F."/>
        </authorList>
    </citation>
    <scope>NUCLEOTIDE SEQUENCE [LARGE SCALE GENOMIC DNA]</scope>
</reference>
<dbReference type="Gene3D" id="2.40.300.10">
    <property type="entry name" value="Head decoration protein D"/>
    <property type="match status" value="1"/>
</dbReference>
<gene>
    <name evidence="2" type="ORF">A2592_01475</name>
</gene>
<feature type="region of interest" description="Disordered" evidence="1">
    <location>
        <begin position="518"/>
        <end position="588"/>
    </location>
</feature>
<proteinExistence type="predicted"/>
<evidence type="ECO:0000256" key="1">
    <source>
        <dbReference type="SAM" id="MobiDB-lite"/>
    </source>
</evidence>
<evidence type="ECO:0000313" key="2">
    <source>
        <dbReference type="EMBL" id="OGG87913.1"/>
    </source>
</evidence>